<reference evidence="1 2" key="1">
    <citation type="submission" date="2016-10" db="EMBL/GenBank/DDBJ databases">
        <authorList>
            <person name="de Groot N.N."/>
        </authorList>
    </citation>
    <scope>NUCLEOTIDE SEQUENCE [LARGE SCALE GENOMIC DNA]</scope>
    <source>
        <strain evidence="1 2">CGMCC 1.8891</strain>
    </source>
</reference>
<dbReference type="Proteomes" id="UP000183299">
    <property type="component" value="Unassembled WGS sequence"/>
</dbReference>
<evidence type="ECO:0000313" key="2">
    <source>
        <dbReference type="Proteomes" id="UP000183299"/>
    </source>
</evidence>
<dbReference type="InterPro" id="IPR010982">
    <property type="entry name" value="Lambda_DNA-bd_dom_sf"/>
</dbReference>
<dbReference type="AlphaFoldDB" id="A0A1I3XE87"/>
<dbReference type="GeneID" id="98667128"/>
<sequence>MKVIKPAPMTRDEFNAKVADLGLSRRELCKRIGVGKSAVDNYALGRAPVPLTVMLALLALEHGLHPDFPAETAA</sequence>
<proteinExistence type="predicted"/>
<dbReference type="GO" id="GO:0003677">
    <property type="term" value="F:DNA binding"/>
    <property type="evidence" value="ECO:0007669"/>
    <property type="project" value="InterPro"/>
</dbReference>
<accession>A0A1I3XE87</accession>
<dbReference type="SUPFAM" id="SSF47413">
    <property type="entry name" value="lambda repressor-like DNA-binding domains"/>
    <property type="match status" value="1"/>
</dbReference>
<organism evidence="1 2">
    <name type="scientific">Celeribacter halophilus</name>
    <dbReference type="NCBI Taxonomy" id="576117"/>
    <lineage>
        <taxon>Bacteria</taxon>
        <taxon>Pseudomonadati</taxon>
        <taxon>Pseudomonadota</taxon>
        <taxon>Alphaproteobacteria</taxon>
        <taxon>Rhodobacterales</taxon>
        <taxon>Roseobacteraceae</taxon>
        <taxon>Celeribacter</taxon>
    </lineage>
</organism>
<gene>
    <name evidence="1" type="ORF">SAMN04488138_1503</name>
</gene>
<dbReference type="InterPro" id="IPR001387">
    <property type="entry name" value="Cro/C1-type_HTH"/>
</dbReference>
<evidence type="ECO:0008006" key="3">
    <source>
        <dbReference type="Google" id="ProtNLM"/>
    </source>
</evidence>
<dbReference type="RefSeq" id="WP_139222560.1">
    <property type="nucleotide sequence ID" value="NZ_FORY01000050.1"/>
</dbReference>
<dbReference type="CDD" id="cd00093">
    <property type="entry name" value="HTH_XRE"/>
    <property type="match status" value="1"/>
</dbReference>
<dbReference type="Gene3D" id="1.10.260.40">
    <property type="entry name" value="lambda repressor-like DNA-binding domains"/>
    <property type="match status" value="1"/>
</dbReference>
<dbReference type="EMBL" id="FORY01000050">
    <property type="protein sequence ID" value="SFK17824.1"/>
    <property type="molecule type" value="Genomic_DNA"/>
</dbReference>
<name>A0A1I3XE87_9RHOB</name>
<keyword evidence="2" id="KW-1185">Reference proteome</keyword>
<protein>
    <recommendedName>
        <fullName evidence="3">Helix-turn-helix</fullName>
    </recommendedName>
</protein>
<evidence type="ECO:0000313" key="1">
    <source>
        <dbReference type="EMBL" id="SFK17824.1"/>
    </source>
</evidence>